<feature type="transmembrane region" description="Helical" evidence="1">
    <location>
        <begin position="107"/>
        <end position="125"/>
    </location>
</feature>
<evidence type="ECO:0000256" key="1">
    <source>
        <dbReference type="SAM" id="Phobius"/>
    </source>
</evidence>
<dbReference type="Proteomes" id="UP000703038">
    <property type="component" value="Unassembled WGS sequence"/>
</dbReference>
<dbReference type="RefSeq" id="WP_204869167.1">
    <property type="nucleotide sequence ID" value="NZ_JAFBBK010000001.1"/>
</dbReference>
<keyword evidence="1" id="KW-0812">Transmembrane</keyword>
<reference evidence="2 3" key="1">
    <citation type="submission" date="2021-01" db="EMBL/GenBank/DDBJ databases">
        <title>Genomics of switchgrass bacterial isolates.</title>
        <authorList>
            <person name="Shade A."/>
        </authorList>
    </citation>
    <scope>NUCLEOTIDE SEQUENCE [LARGE SCALE GENOMIC DNA]</scope>
    <source>
        <strain evidence="2 3">PvP111</strain>
    </source>
</reference>
<dbReference type="EMBL" id="JAFBBK010000001">
    <property type="protein sequence ID" value="MBM7416339.1"/>
    <property type="molecule type" value="Genomic_DNA"/>
</dbReference>
<gene>
    <name evidence="2" type="ORF">JOE42_003072</name>
</gene>
<dbReference type="Pfam" id="PF06993">
    <property type="entry name" value="DUF1304"/>
    <property type="match status" value="1"/>
</dbReference>
<evidence type="ECO:0000313" key="3">
    <source>
        <dbReference type="Proteomes" id="UP000703038"/>
    </source>
</evidence>
<dbReference type="InterPro" id="IPR009732">
    <property type="entry name" value="DUF1304"/>
</dbReference>
<feature type="transmembrane region" description="Helical" evidence="1">
    <location>
        <begin position="6"/>
        <end position="27"/>
    </location>
</feature>
<accession>A0ABS2KWL6</accession>
<keyword evidence="1" id="KW-1133">Transmembrane helix</keyword>
<feature type="transmembrane region" description="Helical" evidence="1">
    <location>
        <begin position="55"/>
        <end position="73"/>
    </location>
</feature>
<comment type="caution">
    <text evidence="2">The sequence shown here is derived from an EMBL/GenBank/DDBJ whole genome shotgun (WGS) entry which is preliminary data.</text>
</comment>
<name>A0ABS2KWL6_9NOCA</name>
<keyword evidence="3" id="KW-1185">Reference proteome</keyword>
<sequence length="126" mass="12990">MTAVAAVLAALAAALHVYIFVLESLVFRTKGRHVFGVREDSHVDVVERWAFNQGFYNLFLAVGAAVGAVNLVAGNHTVGAVLVFVSAGSMVGAGSVLLGTDRRMMKGALVQIVPAGLAVVATALAL</sequence>
<keyword evidence="1" id="KW-0472">Membrane</keyword>
<proteinExistence type="predicted"/>
<feature type="transmembrane region" description="Helical" evidence="1">
    <location>
        <begin position="79"/>
        <end position="100"/>
    </location>
</feature>
<evidence type="ECO:0000313" key="2">
    <source>
        <dbReference type="EMBL" id="MBM7416339.1"/>
    </source>
</evidence>
<protein>
    <submittedName>
        <fullName evidence="2">Membrane protein</fullName>
    </submittedName>
</protein>
<organism evidence="2 3">
    <name type="scientific">Rhodococcoides corynebacterioides</name>
    <dbReference type="NCBI Taxonomy" id="53972"/>
    <lineage>
        <taxon>Bacteria</taxon>
        <taxon>Bacillati</taxon>
        <taxon>Actinomycetota</taxon>
        <taxon>Actinomycetes</taxon>
        <taxon>Mycobacteriales</taxon>
        <taxon>Nocardiaceae</taxon>
        <taxon>Rhodococcoides</taxon>
    </lineage>
</organism>